<accession>A0A2M9C2H5</accession>
<evidence type="ECO:0000313" key="1">
    <source>
        <dbReference type="EMBL" id="PJJ64613.1"/>
    </source>
</evidence>
<protein>
    <submittedName>
        <fullName evidence="1">Uncharacterized protein</fullName>
    </submittedName>
</protein>
<dbReference type="Proteomes" id="UP000228740">
    <property type="component" value="Unassembled WGS sequence"/>
</dbReference>
<organism evidence="1 2">
    <name type="scientific">Chryseobacterium geocarposphaerae</name>
    <dbReference type="NCBI Taxonomy" id="1416776"/>
    <lineage>
        <taxon>Bacteria</taxon>
        <taxon>Pseudomonadati</taxon>
        <taxon>Bacteroidota</taxon>
        <taxon>Flavobacteriia</taxon>
        <taxon>Flavobacteriales</taxon>
        <taxon>Weeksellaceae</taxon>
        <taxon>Chryseobacterium group</taxon>
        <taxon>Chryseobacterium</taxon>
    </lineage>
</organism>
<sequence length="80" mass="9398">MEISLIRFIDNKNAEDILVFDTDVEIINFLESYKLESTEIIELNDSVYNVKEISVKLIEDKIEIWVYVDFIDLIENLPTA</sequence>
<comment type="caution">
    <text evidence="1">The sequence shown here is derived from an EMBL/GenBank/DDBJ whole genome shotgun (WGS) entry which is preliminary data.</text>
</comment>
<dbReference type="AlphaFoldDB" id="A0A2M9C2H5"/>
<keyword evidence="2" id="KW-1185">Reference proteome</keyword>
<dbReference type="OrthoDB" id="1263720at2"/>
<dbReference type="RefSeq" id="WP_100377605.1">
    <property type="nucleotide sequence ID" value="NZ_PGFD01000002.1"/>
</dbReference>
<evidence type="ECO:0000313" key="2">
    <source>
        <dbReference type="Proteomes" id="UP000228740"/>
    </source>
</evidence>
<gene>
    <name evidence="1" type="ORF">CLV73_2977</name>
</gene>
<proteinExistence type="predicted"/>
<reference evidence="1 2" key="1">
    <citation type="submission" date="2017-11" db="EMBL/GenBank/DDBJ databases">
        <title>Genomic Encyclopedia of Archaeal and Bacterial Type Strains, Phase II (KMG-II): From Individual Species to Whole Genera.</title>
        <authorList>
            <person name="Goeker M."/>
        </authorList>
    </citation>
    <scope>NUCLEOTIDE SEQUENCE [LARGE SCALE GENOMIC DNA]</scope>
    <source>
        <strain evidence="1 2">DSM 27617</strain>
    </source>
</reference>
<name>A0A2M9C2H5_9FLAO</name>
<dbReference type="EMBL" id="PGFD01000002">
    <property type="protein sequence ID" value="PJJ64613.1"/>
    <property type="molecule type" value="Genomic_DNA"/>
</dbReference>